<dbReference type="GO" id="GO:0031419">
    <property type="term" value="F:cobalamin binding"/>
    <property type="evidence" value="ECO:0007669"/>
    <property type="project" value="InterPro"/>
</dbReference>
<dbReference type="KEGG" id="dto:TOL2_C25930"/>
<evidence type="ECO:0000256" key="3">
    <source>
        <dbReference type="ARBA" id="ARBA00022679"/>
    </source>
</evidence>
<gene>
    <name evidence="10" type="ordered locus">TOL2_C25930</name>
</gene>
<evidence type="ECO:0000256" key="6">
    <source>
        <dbReference type="ARBA" id="ARBA00023004"/>
    </source>
</evidence>
<dbReference type="GO" id="GO:0003824">
    <property type="term" value="F:catalytic activity"/>
    <property type="evidence" value="ECO:0007669"/>
    <property type="project" value="InterPro"/>
</dbReference>
<keyword evidence="3" id="KW-0808">Transferase</keyword>
<keyword evidence="11" id="KW-1185">Reference proteome</keyword>
<dbReference type="PROSITE" id="PS51332">
    <property type="entry name" value="B12_BINDING"/>
    <property type="match status" value="1"/>
</dbReference>
<dbReference type="Pfam" id="PF04055">
    <property type="entry name" value="Radical_SAM"/>
    <property type="match status" value="1"/>
</dbReference>
<dbReference type="Pfam" id="PF02310">
    <property type="entry name" value="B12-binding"/>
    <property type="match status" value="1"/>
</dbReference>
<dbReference type="PROSITE" id="PS51918">
    <property type="entry name" value="RADICAL_SAM"/>
    <property type="match status" value="1"/>
</dbReference>
<dbReference type="CDD" id="cd02068">
    <property type="entry name" value="radical_SAM_B12_BD"/>
    <property type="match status" value="1"/>
</dbReference>
<dbReference type="GO" id="GO:0046872">
    <property type="term" value="F:metal ion binding"/>
    <property type="evidence" value="ECO:0007669"/>
    <property type="project" value="UniProtKB-KW"/>
</dbReference>
<dbReference type="OrthoDB" id="9804952at2"/>
<evidence type="ECO:0000256" key="7">
    <source>
        <dbReference type="ARBA" id="ARBA00023014"/>
    </source>
</evidence>
<dbReference type="InterPro" id="IPR058240">
    <property type="entry name" value="rSAM_sf"/>
</dbReference>
<sequence length="486" mass="54588">MKRILLLKPPSPTLVNGKISKLPLELMSLASALSSKPFYNLLVEKYGSIDKKASEYQIVIEDLSSLKSLSQKNISSLECFDLVGITSTTSQINQAVNICSILKEKNPNAKFVIGGPHASLAKEQLLVYNLFDVINVGEGIESFPLIASDILNDAPFYRAENIIYDGHRNYKDTSKSLVSINNYPLSSNSITLLDLSLYDTSGFIAHDGIIKTPIALIQTSIGCNHNCSFCSIPQIYNYRKFVCLERICEEFIQYFKNGIRLFHIVDDTFSDPFGRPLELSTLLNNTFRQGMIEWVFNIRADDLVNRYLDNLSGNNFKNLVWYFNQLSKSGCRGISIGVETGDSSLLKRINKRTSLSCVSLLTDAAKEAGLGVKWYLMVGLPGQNWNSIFKTADFITKNVPTGMAVSFFIPHIGTEFFSDKRIKFESNNFNDFLSCPEPKDRYQKTLKSIISTDVMNNEEITKARNFLIDTFLENKGKKQGVEKCGL</sequence>
<feature type="domain" description="B12-binding" evidence="8">
    <location>
        <begin position="1"/>
        <end position="157"/>
    </location>
</feature>
<dbReference type="SUPFAM" id="SSF102114">
    <property type="entry name" value="Radical SAM enzymes"/>
    <property type="match status" value="1"/>
</dbReference>
<dbReference type="STRING" id="651182.TOL2_C25930"/>
<evidence type="ECO:0000256" key="4">
    <source>
        <dbReference type="ARBA" id="ARBA00022691"/>
    </source>
</evidence>
<dbReference type="InterPro" id="IPR006638">
    <property type="entry name" value="Elp3/MiaA/NifB-like_rSAM"/>
</dbReference>
<dbReference type="RefSeq" id="WP_014958057.1">
    <property type="nucleotide sequence ID" value="NC_018645.1"/>
</dbReference>
<dbReference type="InterPro" id="IPR034466">
    <property type="entry name" value="Methyltransferase_Class_B"/>
</dbReference>
<dbReference type="SFLD" id="SFLDS00029">
    <property type="entry name" value="Radical_SAM"/>
    <property type="match status" value="1"/>
</dbReference>
<dbReference type="PANTHER" id="PTHR43409">
    <property type="entry name" value="ANAEROBIC MAGNESIUM-PROTOPORPHYRIN IX MONOMETHYL ESTER CYCLASE-RELATED"/>
    <property type="match status" value="1"/>
</dbReference>
<dbReference type="InterPro" id="IPR051198">
    <property type="entry name" value="BchE-like"/>
</dbReference>
<evidence type="ECO:0000259" key="8">
    <source>
        <dbReference type="PROSITE" id="PS51332"/>
    </source>
</evidence>
<keyword evidence="6" id="KW-0408">Iron</keyword>
<dbReference type="InterPro" id="IPR006158">
    <property type="entry name" value="Cobalamin-bd"/>
</dbReference>
<dbReference type="SMART" id="SM00729">
    <property type="entry name" value="Elp3"/>
    <property type="match status" value="1"/>
</dbReference>
<dbReference type="InterPro" id="IPR023404">
    <property type="entry name" value="rSAM_horseshoe"/>
</dbReference>
<evidence type="ECO:0000256" key="5">
    <source>
        <dbReference type="ARBA" id="ARBA00022723"/>
    </source>
</evidence>
<dbReference type="GO" id="GO:0051539">
    <property type="term" value="F:4 iron, 4 sulfur cluster binding"/>
    <property type="evidence" value="ECO:0007669"/>
    <property type="project" value="UniProtKB-KW"/>
</dbReference>
<dbReference type="SFLD" id="SFLDG01123">
    <property type="entry name" value="methyltransferase_(Class_B)"/>
    <property type="match status" value="1"/>
</dbReference>
<dbReference type="EMBL" id="FO203503">
    <property type="protein sequence ID" value="CCK80752.1"/>
    <property type="molecule type" value="Genomic_DNA"/>
</dbReference>
<evidence type="ECO:0000256" key="1">
    <source>
        <dbReference type="ARBA" id="ARBA00001966"/>
    </source>
</evidence>
<dbReference type="HOGENOM" id="CLU_021572_4_3_7"/>
<proteinExistence type="predicted"/>
<protein>
    <submittedName>
        <fullName evidence="10">Cobalamin-binding, radical SAM protein</fullName>
    </submittedName>
</protein>
<accession>K0NPH2</accession>
<keyword evidence="5" id="KW-0479">Metal-binding</keyword>
<name>K0NPH2_DESTT</name>
<dbReference type="CDD" id="cd01335">
    <property type="entry name" value="Radical_SAM"/>
    <property type="match status" value="1"/>
</dbReference>
<keyword evidence="7" id="KW-0411">Iron-sulfur</keyword>
<organism evidence="10 11">
    <name type="scientific">Desulfobacula toluolica (strain DSM 7467 / Tol2)</name>
    <dbReference type="NCBI Taxonomy" id="651182"/>
    <lineage>
        <taxon>Bacteria</taxon>
        <taxon>Pseudomonadati</taxon>
        <taxon>Thermodesulfobacteriota</taxon>
        <taxon>Desulfobacteria</taxon>
        <taxon>Desulfobacterales</taxon>
        <taxon>Desulfobacteraceae</taxon>
        <taxon>Desulfobacula</taxon>
    </lineage>
</organism>
<dbReference type="Gene3D" id="3.40.50.280">
    <property type="entry name" value="Cobalamin-binding domain"/>
    <property type="match status" value="1"/>
</dbReference>
<evidence type="ECO:0000313" key="11">
    <source>
        <dbReference type="Proteomes" id="UP000007347"/>
    </source>
</evidence>
<dbReference type="InterPro" id="IPR007197">
    <property type="entry name" value="rSAM"/>
</dbReference>
<dbReference type="Gene3D" id="3.80.30.20">
    <property type="entry name" value="tm_1862 like domain"/>
    <property type="match status" value="1"/>
</dbReference>
<keyword evidence="2" id="KW-0489">Methyltransferase</keyword>
<dbReference type="Proteomes" id="UP000007347">
    <property type="component" value="Chromosome"/>
</dbReference>
<keyword evidence="4" id="KW-0949">S-adenosyl-L-methionine</keyword>
<dbReference type="PANTHER" id="PTHR43409:SF7">
    <property type="entry name" value="BLL1977 PROTEIN"/>
    <property type="match status" value="1"/>
</dbReference>
<reference evidence="10 11" key="1">
    <citation type="journal article" date="2013" name="Environ. Microbiol.">
        <title>Complete genome, catabolic sub-proteomes and key-metabolites of Desulfobacula toluolica Tol2, a marine, aromatic compound-degrading, sulfate-reducing bacterium.</title>
        <authorList>
            <person name="Wohlbrand L."/>
            <person name="Jacob J.H."/>
            <person name="Kube M."/>
            <person name="Mussmann M."/>
            <person name="Jarling R."/>
            <person name="Beck A."/>
            <person name="Amann R."/>
            <person name="Wilkes H."/>
            <person name="Reinhardt R."/>
            <person name="Rabus R."/>
        </authorList>
    </citation>
    <scope>NUCLEOTIDE SEQUENCE [LARGE SCALE GENOMIC DNA]</scope>
    <source>
        <strain evidence="11">DSM 7467 / Tol2</strain>
    </source>
</reference>
<comment type="cofactor">
    <cofactor evidence="1">
        <name>[4Fe-4S] cluster</name>
        <dbReference type="ChEBI" id="CHEBI:49883"/>
    </cofactor>
</comment>
<dbReference type="SFLD" id="SFLDG01082">
    <property type="entry name" value="B12-binding_domain_containing"/>
    <property type="match status" value="1"/>
</dbReference>
<dbReference type="AlphaFoldDB" id="K0NPH2"/>
<evidence type="ECO:0000313" key="10">
    <source>
        <dbReference type="EMBL" id="CCK80752.1"/>
    </source>
</evidence>
<evidence type="ECO:0000256" key="2">
    <source>
        <dbReference type="ARBA" id="ARBA00022603"/>
    </source>
</evidence>
<feature type="domain" description="Radical SAM core" evidence="9">
    <location>
        <begin position="209"/>
        <end position="453"/>
    </location>
</feature>
<evidence type="ECO:0000259" key="9">
    <source>
        <dbReference type="PROSITE" id="PS51918"/>
    </source>
</evidence>